<reference evidence="3 4" key="1">
    <citation type="submission" date="2023-08" db="EMBL/GenBank/DDBJ databases">
        <title>Black Yeasts Isolated from many extreme environments.</title>
        <authorList>
            <person name="Coleine C."/>
            <person name="Stajich J.E."/>
            <person name="Selbmann L."/>
        </authorList>
    </citation>
    <scope>NUCLEOTIDE SEQUENCE [LARGE SCALE GENOMIC DNA]</scope>
    <source>
        <strain evidence="3 4">CCFEE 5935</strain>
    </source>
</reference>
<protein>
    <recommendedName>
        <fullName evidence="2">Subtelomeric hrmA-associated cluster protein AFUB-079030/YDR124W-like helical bundle domain-containing protein</fullName>
    </recommendedName>
</protein>
<evidence type="ECO:0000313" key="3">
    <source>
        <dbReference type="EMBL" id="KAK5166127.1"/>
    </source>
</evidence>
<dbReference type="AlphaFoldDB" id="A0AAV9P436"/>
<accession>A0AAV9P436</accession>
<feature type="domain" description="Subtelomeric hrmA-associated cluster protein AFUB-079030/YDR124W-like helical bundle" evidence="2">
    <location>
        <begin position="146"/>
        <end position="302"/>
    </location>
</feature>
<evidence type="ECO:0000259" key="2">
    <source>
        <dbReference type="Pfam" id="PF11001"/>
    </source>
</evidence>
<dbReference type="GeneID" id="89929721"/>
<organism evidence="3 4">
    <name type="scientific">Saxophila tyrrhenica</name>
    <dbReference type="NCBI Taxonomy" id="1690608"/>
    <lineage>
        <taxon>Eukaryota</taxon>
        <taxon>Fungi</taxon>
        <taxon>Dikarya</taxon>
        <taxon>Ascomycota</taxon>
        <taxon>Pezizomycotina</taxon>
        <taxon>Dothideomycetes</taxon>
        <taxon>Dothideomycetidae</taxon>
        <taxon>Mycosphaerellales</taxon>
        <taxon>Extremaceae</taxon>
        <taxon>Saxophila</taxon>
    </lineage>
</organism>
<gene>
    <name evidence="3" type="ORF">LTR77_008388</name>
</gene>
<name>A0AAV9P436_9PEZI</name>
<feature type="region of interest" description="Disordered" evidence="1">
    <location>
        <begin position="453"/>
        <end position="473"/>
    </location>
</feature>
<feature type="compositionally biased region" description="Basic and acidic residues" evidence="1">
    <location>
        <begin position="463"/>
        <end position="473"/>
    </location>
</feature>
<feature type="region of interest" description="Disordered" evidence="1">
    <location>
        <begin position="91"/>
        <end position="142"/>
    </location>
</feature>
<dbReference type="EMBL" id="JAVRRT010000014">
    <property type="protein sequence ID" value="KAK5166127.1"/>
    <property type="molecule type" value="Genomic_DNA"/>
</dbReference>
<comment type="caution">
    <text evidence="3">The sequence shown here is derived from an EMBL/GenBank/DDBJ whole genome shotgun (WGS) entry which is preliminary data.</text>
</comment>
<feature type="compositionally biased region" description="Basic and acidic residues" evidence="1">
    <location>
        <begin position="101"/>
        <end position="112"/>
    </location>
</feature>
<feature type="region of interest" description="Disordered" evidence="1">
    <location>
        <begin position="1"/>
        <end position="23"/>
    </location>
</feature>
<sequence length="671" mass="75243">MVRPRIPKEVKKKAERSVKDEPHHDDYVLCKRIGDGGLEVVTEGGINCRQLLLNEGDENQVLAYTNTSKEVQIRPAERTVASSRLAALSGHIPQPNQQDMDDVHHNIDDWRPAPRSIASTQSSDTSKCETDDEVPPKRTPTYSFKVSDTEKVKDYLYGRLQLLQQQADKQISKAWIKGICPKKQARYPYQNSIRKEREGKDPEVPEWWPSEVCVFREPDHIPKESRMKLCLHLLRLRPTPEKAREWSGSTERTSLTDTHEFYGWTEFLKQMTPVSLFDGLEPDKTEKKKRREIVLDLMYKVADMEERYFRDELDGDTMIQVPDEREPTTATKRSRPSSTAGGRTKRAKREVVVAHASPQGQLVEDMSNASLVEPARGRMMHPKPLRDQKMDYSRDLVPQGTSGPVPITGWRPAIARQYSDHSMVEAGPSTFPRCSSVDCSVGTFVHSQAPSPMNASFNSAQSDTHDSFVHGHQQESPITFPGNHDYTNPTHGMVHNFHADQAHRVPQPQFDTVPNTPMFSPMPLGQAPFPGYDGMQQCQQPLETTYVAGSQRYVVDNNGIMQPHPAAEPNGLPFAPAGFAVPEQQYGIAGALQHATQEVYDYKPNHQCPHQALHGLPAVYNGLQHPPPNEVSEYPYYEHRSDGTYPAAALPGSVHRGFTGHGSGIGGGAWT</sequence>
<dbReference type="InterPro" id="IPR047092">
    <property type="entry name" value="AFUB_07903/YDR124W-like_hel"/>
</dbReference>
<proteinExistence type="predicted"/>
<feature type="compositionally biased region" description="Polar residues" evidence="1">
    <location>
        <begin position="328"/>
        <end position="341"/>
    </location>
</feature>
<dbReference type="InterPro" id="IPR021264">
    <property type="entry name" value="AFUB_079030/YDR124W-like"/>
</dbReference>
<dbReference type="PANTHER" id="PTHR36102:SF1">
    <property type="entry name" value="YDR124W-LIKE HELICAL BUNDLE DOMAIN-CONTAINING PROTEIN"/>
    <property type="match status" value="1"/>
</dbReference>
<dbReference type="Proteomes" id="UP001337655">
    <property type="component" value="Unassembled WGS sequence"/>
</dbReference>
<keyword evidence="4" id="KW-1185">Reference proteome</keyword>
<feature type="compositionally biased region" description="Polar residues" evidence="1">
    <location>
        <begin position="453"/>
        <end position="462"/>
    </location>
</feature>
<evidence type="ECO:0000256" key="1">
    <source>
        <dbReference type="SAM" id="MobiDB-lite"/>
    </source>
</evidence>
<dbReference type="Pfam" id="PF11001">
    <property type="entry name" value="AFUB_07903_YDR124W_hel"/>
    <property type="match status" value="1"/>
</dbReference>
<dbReference type="PANTHER" id="PTHR36102">
    <property type="entry name" value="CHROMOSOME 10, WHOLE GENOME SHOTGUN SEQUENCE"/>
    <property type="match status" value="1"/>
</dbReference>
<dbReference type="RefSeq" id="XP_064656080.1">
    <property type="nucleotide sequence ID" value="XM_064805620.1"/>
</dbReference>
<feature type="region of interest" description="Disordered" evidence="1">
    <location>
        <begin position="322"/>
        <end position="350"/>
    </location>
</feature>
<evidence type="ECO:0000313" key="4">
    <source>
        <dbReference type="Proteomes" id="UP001337655"/>
    </source>
</evidence>